<feature type="non-terminal residue" evidence="3">
    <location>
        <position position="1"/>
    </location>
</feature>
<dbReference type="OrthoDB" id="198977at2759"/>
<evidence type="ECO:0000313" key="4">
    <source>
        <dbReference type="Proteomes" id="UP000266841"/>
    </source>
</evidence>
<reference evidence="3 4" key="1">
    <citation type="journal article" date="2012" name="Genome Biol.">
        <title>Genome and low-iron response of an oceanic diatom adapted to chronic iron limitation.</title>
        <authorList>
            <person name="Lommer M."/>
            <person name="Specht M."/>
            <person name="Roy A.S."/>
            <person name="Kraemer L."/>
            <person name="Andreson R."/>
            <person name="Gutowska M.A."/>
            <person name="Wolf J."/>
            <person name="Bergner S.V."/>
            <person name="Schilhabel M.B."/>
            <person name="Klostermeier U.C."/>
            <person name="Beiko R.G."/>
            <person name="Rosenstiel P."/>
            <person name="Hippler M."/>
            <person name="Laroche J."/>
        </authorList>
    </citation>
    <scope>NUCLEOTIDE SEQUENCE [LARGE SCALE GENOMIC DNA]</scope>
    <source>
        <strain evidence="3 4">CCMP1005</strain>
    </source>
</reference>
<dbReference type="EMBL" id="AGNL01038820">
    <property type="protein sequence ID" value="EJK52968.1"/>
    <property type="molecule type" value="Genomic_DNA"/>
</dbReference>
<dbReference type="Proteomes" id="UP000266841">
    <property type="component" value="Unassembled WGS sequence"/>
</dbReference>
<feature type="coiled-coil region" evidence="1">
    <location>
        <begin position="203"/>
        <end position="258"/>
    </location>
</feature>
<evidence type="ECO:0000256" key="2">
    <source>
        <dbReference type="SAM" id="MobiDB-lite"/>
    </source>
</evidence>
<comment type="caution">
    <text evidence="3">The sequence shown here is derived from an EMBL/GenBank/DDBJ whole genome shotgun (WGS) entry which is preliminary data.</text>
</comment>
<dbReference type="AlphaFoldDB" id="K0RGV4"/>
<feature type="coiled-coil region" evidence="1">
    <location>
        <begin position="2"/>
        <end position="29"/>
    </location>
</feature>
<accession>K0RGV4</accession>
<feature type="coiled-coil region" evidence="1">
    <location>
        <begin position="143"/>
        <end position="177"/>
    </location>
</feature>
<protein>
    <submittedName>
        <fullName evidence="3">Uncharacterized protein</fullName>
    </submittedName>
</protein>
<feature type="compositionally biased region" description="Basic and acidic residues" evidence="2">
    <location>
        <begin position="571"/>
        <end position="588"/>
    </location>
</feature>
<name>K0RGV4_THAOC</name>
<feature type="coiled-coil region" evidence="1">
    <location>
        <begin position="442"/>
        <end position="544"/>
    </location>
</feature>
<evidence type="ECO:0000256" key="1">
    <source>
        <dbReference type="SAM" id="Coils"/>
    </source>
</evidence>
<keyword evidence="1" id="KW-0175">Coiled coil</keyword>
<proteinExistence type="predicted"/>
<feature type="region of interest" description="Disordered" evidence="2">
    <location>
        <begin position="569"/>
        <end position="588"/>
    </location>
</feature>
<sequence length="588" mass="65020">TIEDNEAVVQDLRDQVSKLEADLDAAKEATCELSDQALLLQKDLDDTVSNLSSLKLMYADLEKDRDEVLSSLKSALGNLDKSAVILEELANFIVDHKIPENDASSQLKDQISILKDLHLQVSEKQQAQAEKSSLRFSTLMQERDDARSSLSDAKLNIAKLTRQLDNYAISKQEAELSAANMAHQIKTKFRLEDSKWKDNEVAFEKLEGQVASLEAELAATTSSANEKGATLDDALSKLKESESVISDLNDQLKSERLKGEAPSQGGEAYVQKLRDQISSLWTDLAAANEAADENAAQADKVRREKEELETLRQDEEGYVQKLRDQISSLWTDLAAANEAKDDALSCLLLAEMNIGKLVELIEEIIRHYDSGSIPENNAHVRELRDAVSTLKTLQAEVSNKHKAQAEAARSSLSDSVLLQPSQGGEAYVQKLRDQISSLWTDLAAANEAADKNAAQADKVRREKEVLETLKEKLLSDLDKLGTEKEDTEKEKSQLASNVVTLLSELEESKLQADASKAELARVVAEAHENKLDQEEQLATLLKEECMKQILVIGGYKNFKRANSSCGNAVEAADHEQGEERSQDEPIFC</sequence>
<gene>
    <name evidence="3" type="ORF">THAOC_27682</name>
</gene>
<keyword evidence="4" id="KW-1185">Reference proteome</keyword>
<evidence type="ECO:0000313" key="3">
    <source>
        <dbReference type="EMBL" id="EJK52968.1"/>
    </source>
</evidence>
<organism evidence="3 4">
    <name type="scientific">Thalassiosira oceanica</name>
    <name type="common">Marine diatom</name>
    <dbReference type="NCBI Taxonomy" id="159749"/>
    <lineage>
        <taxon>Eukaryota</taxon>
        <taxon>Sar</taxon>
        <taxon>Stramenopiles</taxon>
        <taxon>Ochrophyta</taxon>
        <taxon>Bacillariophyta</taxon>
        <taxon>Coscinodiscophyceae</taxon>
        <taxon>Thalassiosirophycidae</taxon>
        <taxon>Thalassiosirales</taxon>
        <taxon>Thalassiosiraceae</taxon>
        <taxon>Thalassiosira</taxon>
    </lineage>
</organism>
<feature type="coiled-coil region" evidence="1">
    <location>
        <begin position="284"/>
        <end position="325"/>
    </location>
</feature>